<evidence type="ECO:0000313" key="2">
    <source>
        <dbReference type="Proteomes" id="UP000032142"/>
    </source>
</evidence>
<evidence type="ECO:0000313" key="1">
    <source>
        <dbReference type="EMBL" id="KHG13009.1"/>
    </source>
</evidence>
<keyword evidence="2" id="KW-1185">Reference proteome</keyword>
<name>A0A0B0NMG8_GOSAR</name>
<dbReference type="EMBL" id="KN398700">
    <property type="protein sequence ID" value="KHG13009.1"/>
    <property type="molecule type" value="Genomic_DNA"/>
</dbReference>
<gene>
    <name evidence="1" type="ORF">F383_19411</name>
</gene>
<organism evidence="1 2">
    <name type="scientific">Gossypium arboreum</name>
    <name type="common">Tree cotton</name>
    <name type="synonym">Gossypium nanking</name>
    <dbReference type="NCBI Taxonomy" id="29729"/>
    <lineage>
        <taxon>Eukaryota</taxon>
        <taxon>Viridiplantae</taxon>
        <taxon>Streptophyta</taxon>
        <taxon>Embryophyta</taxon>
        <taxon>Tracheophyta</taxon>
        <taxon>Spermatophyta</taxon>
        <taxon>Magnoliopsida</taxon>
        <taxon>eudicotyledons</taxon>
        <taxon>Gunneridae</taxon>
        <taxon>Pentapetalae</taxon>
        <taxon>rosids</taxon>
        <taxon>malvids</taxon>
        <taxon>Malvales</taxon>
        <taxon>Malvaceae</taxon>
        <taxon>Malvoideae</taxon>
        <taxon>Gossypium</taxon>
    </lineage>
</organism>
<accession>A0A0B0NMG8</accession>
<dbReference type="AlphaFoldDB" id="A0A0B0NMG8"/>
<protein>
    <submittedName>
        <fullName evidence="1">ABC transporter I family member 6, chloroplastic</fullName>
    </submittedName>
</protein>
<proteinExistence type="predicted"/>
<dbReference type="Proteomes" id="UP000032142">
    <property type="component" value="Unassembled WGS sequence"/>
</dbReference>
<sequence>MDLYCRMRIQDMQLASKNQEYFSGFSGGERKRNEILQLAVI</sequence>
<reference evidence="2" key="1">
    <citation type="submission" date="2014-09" db="EMBL/GenBank/DDBJ databases">
        <authorList>
            <person name="Mudge J."/>
            <person name="Ramaraj T."/>
            <person name="Lindquist I.E."/>
            <person name="Bharti A.K."/>
            <person name="Sundararajan A."/>
            <person name="Cameron C.T."/>
            <person name="Woodward J.E."/>
            <person name="May G.D."/>
            <person name="Brubaker C."/>
            <person name="Broadhvest J."/>
            <person name="Wilkins T.A."/>
        </authorList>
    </citation>
    <scope>NUCLEOTIDE SEQUENCE</scope>
    <source>
        <strain evidence="2">cv. AKA8401</strain>
    </source>
</reference>